<evidence type="ECO:0000313" key="4">
    <source>
        <dbReference type="EMBL" id="GAE18062.1"/>
    </source>
</evidence>
<gene>
    <name evidence="4" type="ORF">JCM6294_907</name>
</gene>
<keyword evidence="2" id="KW-0175">Coiled coil</keyword>
<organism evidence="4 5">
    <name type="scientific">Bacteroides pyogenes DSM 20611 = JCM 6294</name>
    <dbReference type="NCBI Taxonomy" id="1121100"/>
    <lineage>
        <taxon>Bacteria</taxon>
        <taxon>Pseudomonadati</taxon>
        <taxon>Bacteroidota</taxon>
        <taxon>Bacteroidia</taxon>
        <taxon>Bacteroidales</taxon>
        <taxon>Bacteroidaceae</taxon>
        <taxon>Bacteroides</taxon>
    </lineage>
</organism>
<dbReference type="InterPro" id="IPR050330">
    <property type="entry name" value="Bact_OuterMem_StrucFunc"/>
</dbReference>
<accession>W4PE59</accession>
<dbReference type="Proteomes" id="UP000018842">
    <property type="component" value="Unassembled WGS sequence"/>
</dbReference>
<dbReference type="Gene3D" id="3.30.1330.60">
    <property type="entry name" value="OmpA-like domain"/>
    <property type="match status" value="1"/>
</dbReference>
<dbReference type="PROSITE" id="PS51123">
    <property type="entry name" value="OMPA_2"/>
    <property type="match status" value="1"/>
</dbReference>
<evidence type="ECO:0000256" key="1">
    <source>
        <dbReference type="PROSITE-ProRule" id="PRU00473"/>
    </source>
</evidence>
<keyword evidence="1" id="KW-0472">Membrane</keyword>
<dbReference type="AlphaFoldDB" id="W4PE59"/>
<reference evidence="5" key="1">
    <citation type="journal article" date="2014" name="Genome">
        <title>Draft Genome Sequences of Three Strains of Bacteroides pyogenes Isolated from a Cat and Swine.</title>
        <authorList>
            <person name="Sakamoto M."/>
            <person name="Oshima K."/>
            <person name="Suda W."/>
            <person name="Kitamura K."/>
            <person name="Iida T."/>
            <person name="Hattori M."/>
            <person name="Ohkuma M."/>
        </authorList>
    </citation>
    <scope>NUCLEOTIDE SEQUENCE [LARGE SCALE GENOMIC DNA]</scope>
    <source>
        <strain evidence="5">JCM 6294</strain>
    </source>
</reference>
<comment type="caution">
    <text evidence="4">The sequence shown here is derived from an EMBL/GenBank/DDBJ whole genome shotgun (WGS) entry which is preliminary data.</text>
</comment>
<feature type="coiled-coil region" evidence="2">
    <location>
        <begin position="231"/>
        <end position="272"/>
    </location>
</feature>
<feature type="domain" description="OmpA-like" evidence="3">
    <location>
        <begin position="279"/>
        <end position="392"/>
    </location>
</feature>
<dbReference type="CDD" id="cd07185">
    <property type="entry name" value="OmpA_C-like"/>
    <property type="match status" value="1"/>
</dbReference>
<sequence>MIVEYIVTFKKSIFMKKIFIFAMFGLVALSASSQNLLQGSKVFDNWSVGLNAGGVTPLTHSAFFKNMRPAVGVEIGKQLTPIVGFTIEGMGYINTTESRTAFDNSNVSLLGRVNLNNLFGAYQGAPRCFEMEAVAGAGWLRFYGDVLESRNFLTSKLGLNFNFNLGERKAWTLALKPALVYALGGNHMMPALKYNANNATVEILAGLVYHFKGSNGEHHMSFGRAYDQAEVDGLNARVNELRGQAQDAEASLVEANRRVGELQQQLEECRNKKPIVQTVTEKSHMLESVVTFRQGRTTIDASQLPNVERIAVYLNKYPESKVVIKGYASPEGSQEVNDRIARQRAEVVKNTLIKRYKISADRITAEGQGVGDMFSEPDWNRVSICTIKEAQK</sequence>
<dbReference type="PANTHER" id="PTHR30329:SF21">
    <property type="entry name" value="LIPOPROTEIN YIAD-RELATED"/>
    <property type="match status" value="1"/>
</dbReference>
<proteinExistence type="predicted"/>
<name>W4PE59_9BACE</name>
<dbReference type="Pfam" id="PF00691">
    <property type="entry name" value="OmpA"/>
    <property type="match status" value="1"/>
</dbReference>
<dbReference type="STRING" id="1121100.GCA_000428105_00518"/>
<protein>
    <submittedName>
        <fullName evidence="4">Major outer membrane protein OmpA</fullName>
    </submittedName>
</protein>
<evidence type="ECO:0000256" key="2">
    <source>
        <dbReference type="SAM" id="Coils"/>
    </source>
</evidence>
<dbReference type="eggNOG" id="COG2885">
    <property type="taxonomic scope" value="Bacteria"/>
</dbReference>
<dbReference type="SUPFAM" id="SSF103088">
    <property type="entry name" value="OmpA-like"/>
    <property type="match status" value="1"/>
</dbReference>
<evidence type="ECO:0000259" key="3">
    <source>
        <dbReference type="PROSITE" id="PS51123"/>
    </source>
</evidence>
<evidence type="ECO:0000313" key="5">
    <source>
        <dbReference type="Proteomes" id="UP000018842"/>
    </source>
</evidence>
<dbReference type="PANTHER" id="PTHR30329">
    <property type="entry name" value="STATOR ELEMENT OF FLAGELLAR MOTOR COMPLEX"/>
    <property type="match status" value="1"/>
</dbReference>
<dbReference type="GO" id="GO:0016020">
    <property type="term" value="C:membrane"/>
    <property type="evidence" value="ECO:0007669"/>
    <property type="project" value="UniProtKB-UniRule"/>
</dbReference>
<dbReference type="InterPro" id="IPR006665">
    <property type="entry name" value="OmpA-like"/>
</dbReference>
<dbReference type="EMBL" id="BAIR01000005">
    <property type="protein sequence ID" value="GAE18062.1"/>
    <property type="molecule type" value="Genomic_DNA"/>
</dbReference>
<dbReference type="InterPro" id="IPR036737">
    <property type="entry name" value="OmpA-like_sf"/>
</dbReference>